<keyword evidence="3" id="KW-0862">Zinc</keyword>
<feature type="domain" description="MYND-type" evidence="6">
    <location>
        <begin position="379"/>
        <end position="421"/>
    </location>
</feature>
<reference evidence="7" key="2">
    <citation type="submission" date="2019-07" db="EMBL/GenBank/DDBJ databases">
        <authorList>
            <person name="Seetharam A."/>
            <person name="Woodhouse M."/>
            <person name="Cannon E."/>
        </authorList>
    </citation>
    <scope>NUCLEOTIDE SEQUENCE [LARGE SCALE GENOMIC DNA]</scope>
    <source>
        <strain evidence="7">cv. B73</strain>
    </source>
</reference>
<gene>
    <name evidence="7" type="primary">LOC100501731</name>
</gene>
<evidence type="ECO:0000313" key="7">
    <source>
        <dbReference type="EnsemblPlants" id="Zm00001eb364370_P002"/>
    </source>
</evidence>
<dbReference type="InterPro" id="IPR057136">
    <property type="entry name" value="At2g35280_TPR_dom"/>
</dbReference>
<reference evidence="8" key="1">
    <citation type="journal article" date="2009" name="Science">
        <title>The B73 maize genome: complexity, diversity, and dynamics.</title>
        <authorList>
            <person name="Schnable P.S."/>
            <person name="Ware D."/>
            <person name="Fulton R.S."/>
            <person name="Stein J.C."/>
            <person name="Wei F."/>
            <person name="Pasternak S."/>
            <person name="Liang C."/>
            <person name="Zhang J."/>
            <person name="Fulton L."/>
            <person name="Graves T.A."/>
            <person name="Minx P."/>
            <person name="Reily A.D."/>
            <person name="Courtney L."/>
            <person name="Kruchowski S.S."/>
            <person name="Tomlinson C."/>
            <person name="Strong C."/>
            <person name="Delehaunty K."/>
            <person name="Fronick C."/>
            <person name="Courtney B."/>
            <person name="Rock S.M."/>
            <person name="Belter E."/>
            <person name="Du F."/>
            <person name="Kim K."/>
            <person name="Abbott R.M."/>
            <person name="Cotton M."/>
            <person name="Levy A."/>
            <person name="Marchetto P."/>
            <person name="Ochoa K."/>
            <person name="Jackson S.M."/>
            <person name="Gillam B."/>
            <person name="Chen W."/>
            <person name="Yan L."/>
            <person name="Higginbotham J."/>
            <person name="Cardenas M."/>
            <person name="Waligorski J."/>
            <person name="Applebaum E."/>
            <person name="Phelps L."/>
            <person name="Falcone J."/>
            <person name="Kanchi K."/>
            <person name="Thane T."/>
            <person name="Scimone A."/>
            <person name="Thane N."/>
            <person name="Henke J."/>
            <person name="Wang T."/>
            <person name="Ruppert J."/>
            <person name="Shah N."/>
            <person name="Rotter K."/>
            <person name="Hodges J."/>
            <person name="Ingenthron E."/>
            <person name="Cordes M."/>
            <person name="Kohlberg S."/>
            <person name="Sgro J."/>
            <person name="Delgado B."/>
            <person name="Mead K."/>
            <person name="Chinwalla A."/>
            <person name="Leonard S."/>
            <person name="Crouse K."/>
            <person name="Collura K."/>
            <person name="Kudrna D."/>
            <person name="Currie J."/>
            <person name="He R."/>
            <person name="Angelova A."/>
            <person name="Rajasekar S."/>
            <person name="Mueller T."/>
            <person name="Lomeli R."/>
            <person name="Scara G."/>
            <person name="Ko A."/>
            <person name="Delaney K."/>
            <person name="Wissotski M."/>
            <person name="Lopez G."/>
            <person name="Campos D."/>
            <person name="Braidotti M."/>
            <person name="Ashley E."/>
            <person name="Golser W."/>
            <person name="Kim H."/>
            <person name="Lee S."/>
            <person name="Lin J."/>
            <person name="Dujmic Z."/>
            <person name="Kim W."/>
            <person name="Talag J."/>
            <person name="Zuccolo A."/>
            <person name="Fan C."/>
            <person name="Sebastian A."/>
            <person name="Kramer M."/>
            <person name="Spiegel L."/>
            <person name="Nascimento L."/>
            <person name="Zutavern T."/>
            <person name="Miller B."/>
            <person name="Ambroise C."/>
            <person name="Muller S."/>
            <person name="Spooner W."/>
            <person name="Narechania A."/>
            <person name="Ren L."/>
            <person name="Wei S."/>
            <person name="Kumari S."/>
            <person name="Faga B."/>
            <person name="Levy M.J."/>
            <person name="McMahan L."/>
            <person name="Van Buren P."/>
            <person name="Vaughn M.W."/>
            <person name="Ying K."/>
            <person name="Yeh C.-T."/>
            <person name="Emrich S.J."/>
            <person name="Jia Y."/>
            <person name="Kalyanaraman A."/>
            <person name="Hsia A.-P."/>
            <person name="Barbazuk W.B."/>
            <person name="Baucom R.S."/>
            <person name="Brutnell T.P."/>
            <person name="Carpita N.C."/>
            <person name="Chaparro C."/>
            <person name="Chia J.-M."/>
            <person name="Deragon J.-M."/>
            <person name="Estill J.C."/>
            <person name="Fu Y."/>
            <person name="Jeddeloh J.A."/>
            <person name="Han Y."/>
            <person name="Lee H."/>
            <person name="Li P."/>
            <person name="Lisch D.R."/>
            <person name="Liu S."/>
            <person name="Liu Z."/>
            <person name="Nagel D.H."/>
            <person name="McCann M.C."/>
            <person name="SanMiguel P."/>
            <person name="Myers A.M."/>
            <person name="Nettleton D."/>
            <person name="Nguyen J."/>
            <person name="Penning B.W."/>
            <person name="Ponnala L."/>
            <person name="Schneider K.L."/>
            <person name="Schwartz D.C."/>
            <person name="Sharma A."/>
            <person name="Soderlund C."/>
            <person name="Springer N.M."/>
            <person name="Sun Q."/>
            <person name="Wang H."/>
            <person name="Waterman M."/>
            <person name="Westerman R."/>
            <person name="Wolfgruber T.K."/>
            <person name="Yang L."/>
            <person name="Yu Y."/>
            <person name="Zhang L."/>
            <person name="Zhou S."/>
            <person name="Zhu Q."/>
            <person name="Bennetzen J.L."/>
            <person name="Dawe R.K."/>
            <person name="Jiang J."/>
            <person name="Jiang N."/>
            <person name="Presting G.G."/>
            <person name="Wessler S.R."/>
            <person name="Aluru S."/>
            <person name="Martienssen R.A."/>
            <person name="Clifton S.W."/>
            <person name="McCombie W.R."/>
            <person name="Wing R.A."/>
            <person name="Wilson R.K."/>
        </authorList>
    </citation>
    <scope>NUCLEOTIDE SEQUENCE [LARGE SCALE GENOMIC DNA]</scope>
    <source>
        <strain evidence="8">cv. B73</strain>
    </source>
</reference>
<evidence type="ECO:0000256" key="4">
    <source>
        <dbReference type="PROSITE-ProRule" id="PRU00134"/>
    </source>
</evidence>
<keyword evidence="2 4" id="KW-0863">Zinc-finger</keyword>
<dbReference type="AlphaFoldDB" id="A0A804QWB8"/>
<dbReference type="PROSITE" id="PS50865">
    <property type="entry name" value="ZF_MYND_2"/>
    <property type="match status" value="1"/>
</dbReference>
<dbReference type="SUPFAM" id="SSF81901">
    <property type="entry name" value="HCP-like"/>
    <property type="match status" value="1"/>
</dbReference>
<proteinExistence type="predicted"/>
<dbReference type="PANTHER" id="PTHR46758:SF2">
    <property type="entry name" value="OJ1485_B09.11 PROTEIN"/>
    <property type="match status" value="1"/>
</dbReference>
<evidence type="ECO:0000256" key="1">
    <source>
        <dbReference type="ARBA" id="ARBA00022723"/>
    </source>
</evidence>
<dbReference type="EnsemblPlants" id="Zm00001eb364370_T002">
    <property type="protein sequence ID" value="Zm00001eb364370_P002"/>
    <property type="gene ID" value="Zm00001eb364370"/>
</dbReference>
<keyword evidence="8" id="KW-1185">Reference proteome</keyword>
<evidence type="ECO:0000256" key="3">
    <source>
        <dbReference type="ARBA" id="ARBA00022833"/>
    </source>
</evidence>
<name>A0A804QWB8_MAIZE</name>
<dbReference type="InterPro" id="IPR002893">
    <property type="entry name" value="Znf_MYND"/>
</dbReference>
<evidence type="ECO:0000313" key="8">
    <source>
        <dbReference type="Proteomes" id="UP000007305"/>
    </source>
</evidence>
<dbReference type="SUPFAM" id="SSF144232">
    <property type="entry name" value="HIT/MYND zinc finger-like"/>
    <property type="match status" value="1"/>
</dbReference>
<dbReference type="FunFam" id="6.10.140.2220:FF:000033">
    <property type="entry name" value="Predicted protein"/>
    <property type="match status" value="1"/>
</dbReference>
<dbReference type="PANTHER" id="PTHR46758">
    <property type="entry name" value="MYND DOMAIN-CONTAINING"/>
    <property type="match status" value="1"/>
</dbReference>
<evidence type="ECO:0000256" key="2">
    <source>
        <dbReference type="ARBA" id="ARBA00022771"/>
    </source>
</evidence>
<dbReference type="OrthoDB" id="265717at2759"/>
<reference evidence="7" key="3">
    <citation type="submission" date="2021-05" db="UniProtKB">
        <authorList>
            <consortium name="EnsemblPlants"/>
        </authorList>
    </citation>
    <scope>IDENTIFICATION</scope>
    <source>
        <strain evidence="7">cv. B73</strain>
    </source>
</reference>
<dbReference type="GO" id="GO:0008270">
    <property type="term" value="F:zinc ion binding"/>
    <property type="evidence" value="ECO:0007669"/>
    <property type="project" value="UniProtKB-KW"/>
</dbReference>
<dbReference type="Proteomes" id="UP000007305">
    <property type="component" value="Chromosome 8"/>
</dbReference>
<dbReference type="Gramene" id="Zm00001eb364370_T002">
    <property type="protein sequence ID" value="Zm00001eb364370_P002"/>
    <property type="gene ID" value="Zm00001eb364370"/>
</dbReference>
<evidence type="ECO:0000259" key="6">
    <source>
        <dbReference type="PROSITE" id="PS50865"/>
    </source>
</evidence>
<dbReference type="InterPro" id="IPR011990">
    <property type="entry name" value="TPR-like_helical_dom_sf"/>
</dbReference>
<evidence type="ECO:0000256" key="5">
    <source>
        <dbReference type="SAM" id="MobiDB-lite"/>
    </source>
</evidence>
<organism evidence="7 8">
    <name type="scientific">Zea mays</name>
    <name type="common">Maize</name>
    <dbReference type="NCBI Taxonomy" id="4577"/>
    <lineage>
        <taxon>Eukaryota</taxon>
        <taxon>Viridiplantae</taxon>
        <taxon>Streptophyta</taxon>
        <taxon>Embryophyta</taxon>
        <taxon>Tracheophyta</taxon>
        <taxon>Spermatophyta</taxon>
        <taxon>Magnoliopsida</taxon>
        <taxon>Liliopsida</taxon>
        <taxon>Poales</taxon>
        <taxon>Poaceae</taxon>
        <taxon>PACMAD clade</taxon>
        <taxon>Panicoideae</taxon>
        <taxon>Andropogonodae</taxon>
        <taxon>Andropogoneae</taxon>
        <taxon>Tripsacinae</taxon>
        <taxon>Zea</taxon>
    </lineage>
</organism>
<dbReference type="InterPro" id="IPR044508">
    <property type="entry name" value="At5g50450/At1g67340-like"/>
</dbReference>
<feature type="region of interest" description="Disordered" evidence="5">
    <location>
        <begin position="1"/>
        <end position="20"/>
    </location>
</feature>
<dbReference type="Gene3D" id="6.10.140.2220">
    <property type="match status" value="1"/>
</dbReference>
<dbReference type="InParanoid" id="A0A804QWB8"/>
<keyword evidence="1" id="KW-0479">Metal-binding</keyword>
<dbReference type="Pfam" id="PF23310">
    <property type="entry name" value="TPR_27"/>
    <property type="match status" value="1"/>
</dbReference>
<dbReference type="Pfam" id="PF01753">
    <property type="entry name" value="zf-MYND"/>
    <property type="match status" value="1"/>
</dbReference>
<feature type="compositionally biased region" description="Polar residues" evidence="5">
    <location>
        <begin position="1"/>
        <end position="10"/>
    </location>
</feature>
<sequence length="444" mass="47139">MRTRSGSRYSNGGGEDALVGQKRKRAASAVAGECACCERRKRPADGPDYLDALPDDLVLSILTKVAADSSAPADLLSVHLTYVCPGTTRFFINSSCSIGWRTLPLPPRRVGGEFEAVLRFTENVRDKADAKDRALADVLGVCRCKRLNELGSHDMVFAKASPASLSVKAAAWSEAAQRFLKRSADAGNLEACYILGMIRFYCLGSRSGGAALLAKAAVGGHAAALYSLAVIQFNGSGGAKSDRDLRAGAALCARAAALGHVDALRELGHCLQDGYGVRRDPAEGRRLLVSANARELTLALSAAASRHAAGVVVGGGGGGGCPLLSDFGWSLPEAEPHAANQFMVDWWWASDRCAAQAGGKITGESGVDGDGAELRLCSHVRCGRRETRRHEFRRCSVCGAANYCSRACQALDWKRAHKVQCVPVDRWLLGAVGDAQDQQQQQPQ</sequence>
<dbReference type="Gene3D" id="1.25.40.10">
    <property type="entry name" value="Tetratricopeptide repeat domain"/>
    <property type="match status" value="1"/>
</dbReference>
<accession>A0A804QWB8</accession>
<protein>
    <recommendedName>
        <fullName evidence="6">MYND-type domain-containing protein</fullName>
    </recommendedName>
</protein>